<dbReference type="Proteomes" id="UP000057158">
    <property type="component" value="Chromosome"/>
</dbReference>
<evidence type="ECO:0000313" key="1">
    <source>
        <dbReference type="EMBL" id="ALC17385.1"/>
    </source>
</evidence>
<dbReference type="Gene3D" id="2.30.110.10">
    <property type="entry name" value="Electron Transport, Fmn-binding Protein, Chain A"/>
    <property type="match status" value="1"/>
</dbReference>
<accession>A0A0M4D805</accession>
<dbReference type="RefSeq" id="WP_232426446.1">
    <property type="nucleotide sequence ID" value="NZ_CP010802.1"/>
</dbReference>
<protein>
    <submittedName>
        <fullName evidence="1">MFS transporter</fullName>
    </submittedName>
</protein>
<dbReference type="InterPro" id="IPR024747">
    <property type="entry name" value="Pyridox_Oxase-rel"/>
</dbReference>
<dbReference type="PANTHER" id="PTHR34071">
    <property type="entry name" value="5-NITROIMIDAZOLE ANTIBIOTICS RESISTANCE PROTEIN, NIMA-FAMILY-RELATED PROTEIN-RELATED"/>
    <property type="match status" value="1"/>
</dbReference>
<dbReference type="STRING" id="1603606.DSOUD_2633"/>
<dbReference type="AlphaFoldDB" id="A0A0M4D805"/>
<sequence length="143" mass="15921">MPASNAEDLLVRGEYGVLSTVGADGQPYGVPLNYVYQNGCIYFHSALEGHKLDNMAENPKVSFCVVGRTRILPDRFATDYESVVAFGVASEVWEGERQSALLGLLEKYSPAYIEEGKRYIDQKEKVTRVMKIEIDHISGKARS</sequence>
<name>A0A0M4D805_9BACT</name>
<evidence type="ECO:0000313" key="2">
    <source>
        <dbReference type="Proteomes" id="UP000057158"/>
    </source>
</evidence>
<dbReference type="Pfam" id="PF12900">
    <property type="entry name" value="Pyridox_ox_2"/>
    <property type="match status" value="1"/>
</dbReference>
<dbReference type="SUPFAM" id="SSF50475">
    <property type="entry name" value="FMN-binding split barrel"/>
    <property type="match status" value="1"/>
</dbReference>
<keyword evidence="2" id="KW-1185">Reference proteome</keyword>
<dbReference type="PATRIC" id="fig|1603606.3.peg.2858"/>
<gene>
    <name evidence="1" type="ORF">DSOUD_2633</name>
</gene>
<dbReference type="KEGG" id="des:DSOUD_2633"/>
<reference evidence="1 2" key="1">
    <citation type="submission" date="2015-07" db="EMBL/GenBank/DDBJ databases">
        <title>Isolation and Genomic Characterization of a Novel Halophilic Metal-Reducing Deltaproteobacterium from the Deep Subsurface.</title>
        <authorList>
            <person name="Badalamenti J.P."/>
            <person name="Summers Z.M."/>
            <person name="Gralnick J.A."/>
            <person name="Bond D.R."/>
        </authorList>
    </citation>
    <scope>NUCLEOTIDE SEQUENCE [LARGE SCALE GENOMIC DNA]</scope>
    <source>
        <strain evidence="1 2">WTL</strain>
    </source>
</reference>
<organism evidence="1 2">
    <name type="scientific">Desulfuromonas soudanensis</name>
    <dbReference type="NCBI Taxonomy" id="1603606"/>
    <lineage>
        <taxon>Bacteria</taxon>
        <taxon>Pseudomonadati</taxon>
        <taxon>Thermodesulfobacteriota</taxon>
        <taxon>Desulfuromonadia</taxon>
        <taxon>Desulfuromonadales</taxon>
        <taxon>Desulfuromonadaceae</taxon>
        <taxon>Desulfuromonas</taxon>
    </lineage>
</organism>
<dbReference type="InterPro" id="IPR012349">
    <property type="entry name" value="Split_barrel_FMN-bd"/>
</dbReference>
<proteinExistence type="predicted"/>
<dbReference type="EMBL" id="CP010802">
    <property type="protein sequence ID" value="ALC17385.1"/>
    <property type="molecule type" value="Genomic_DNA"/>
</dbReference>
<dbReference type="PANTHER" id="PTHR34071:SF2">
    <property type="entry name" value="FLAVIN-NUCLEOTIDE-BINDING PROTEIN"/>
    <property type="match status" value="1"/>
</dbReference>